<reference evidence="5 6" key="1">
    <citation type="journal article" date="2023" name="BMC Biotechnol.">
        <title>Vitis rotundifolia cv Carlos genome sequencing.</title>
        <authorList>
            <person name="Huff M."/>
            <person name="Hulse-Kemp A."/>
            <person name="Scheffler B."/>
            <person name="Youngblood R."/>
            <person name="Simpson S."/>
            <person name="Babiker E."/>
            <person name="Staton M."/>
        </authorList>
    </citation>
    <scope>NUCLEOTIDE SEQUENCE [LARGE SCALE GENOMIC DNA]</scope>
    <source>
        <tissue evidence="5">Leaf</tissue>
    </source>
</reference>
<dbReference type="GO" id="GO:0008764">
    <property type="term" value="F:UDP-N-acetylmuramoylalanine-D-glutamate ligase activity"/>
    <property type="evidence" value="ECO:0007669"/>
    <property type="project" value="InterPro"/>
</dbReference>
<proteinExistence type="predicted"/>
<accession>A0AA38YLJ7</accession>
<dbReference type="GO" id="GO:0051301">
    <property type="term" value="P:cell division"/>
    <property type="evidence" value="ECO:0007669"/>
    <property type="project" value="InterPro"/>
</dbReference>
<evidence type="ECO:0000256" key="4">
    <source>
        <dbReference type="ARBA" id="ARBA00022840"/>
    </source>
</evidence>
<dbReference type="Gene3D" id="3.90.190.20">
    <property type="entry name" value="Mur ligase, C-terminal domain"/>
    <property type="match status" value="1"/>
</dbReference>
<dbReference type="GO" id="GO:0005737">
    <property type="term" value="C:cytoplasm"/>
    <property type="evidence" value="ECO:0007669"/>
    <property type="project" value="InterPro"/>
</dbReference>
<keyword evidence="6" id="KW-1185">Reference proteome</keyword>
<keyword evidence="4" id="KW-0067">ATP-binding</keyword>
<organism evidence="5 6">
    <name type="scientific">Vitis rotundifolia</name>
    <name type="common">Muscadine grape</name>
    <dbReference type="NCBI Taxonomy" id="103349"/>
    <lineage>
        <taxon>Eukaryota</taxon>
        <taxon>Viridiplantae</taxon>
        <taxon>Streptophyta</taxon>
        <taxon>Embryophyta</taxon>
        <taxon>Tracheophyta</taxon>
        <taxon>Spermatophyta</taxon>
        <taxon>Magnoliopsida</taxon>
        <taxon>eudicotyledons</taxon>
        <taxon>Gunneridae</taxon>
        <taxon>Pentapetalae</taxon>
        <taxon>rosids</taxon>
        <taxon>Vitales</taxon>
        <taxon>Vitaceae</taxon>
        <taxon>Viteae</taxon>
        <taxon>Vitis</taxon>
    </lineage>
</organism>
<dbReference type="InterPro" id="IPR005762">
    <property type="entry name" value="MurD"/>
</dbReference>
<comment type="caution">
    <text evidence="5">The sequence shown here is derived from an EMBL/GenBank/DDBJ whole genome shotgun (WGS) entry which is preliminary data.</text>
</comment>
<sequence length="135" mass="15151">MKEKVASLRVPAIGVVSELKLGALNVMRVHDYYNAVVVTLSVLRLDIGIDTEVISSAIEKLRVPLHRMQIVHKDSYGVTWVDDSKATNVEATYTGLRGLKEHKSAILLVVLQMLQIHKNLMASSSWWNHYSIIDV</sequence>
<dbReference type="GO" id="GO:0008360">
    <property type="term" value="P:regulation of cell shape"/>
    <property type="evidence" value="ECO:0007669"/>
    <property type="project" value="InterPro"/>
</dbReference>
<keyword evidence="2" id="KW-0436">Ligase</keyword>
<protein>
    <submittedName>
        <fullName evidence="5">Uncharacterized protein</fullName>
    </submittedName>
</protein>
<dbReference type="Proteomes" id="UP001168098">
    <property type="component" value="Unassembled WGS sequence"/>
</dbReference>
<keyword evidence="3" id="KW-0547">Nucleotide-binding</keyword>
<dbReference type="AlphaFoldDB" id="A0AA38YLJ7"/>
<dbReference type="InterPro" id="IPR036615">
    <property type="entry name" value="Mur_ligase_C_dom_sf"/>
</dbReference>
<evidence type="ECO:0000256" key="1">
    <source>
        <dbReference type="ARBA" id="ARBA00022490"/>
    </source>
</evidence>
<dbReference type="GO" id="GO:0005524">
    <property type="term" value="F:ATP binding"/>
    <property type="evidence" value="ECO:0007669"/>
    <property type="project" value="UniProtKB-KW"/>
</dbReference>
<dbReference type="PANTHER" id="PTHR43692:SF1">
    <property type="entry name" value="UDP-N-ACETYLMURAMOYLALANINE--D-GLUTAMATE LIGASE"/>
    <property type="match status" value="1"/>
</dbReference>
<keyword evidence="1" id="KW-0963">Cytoplasm</keyword>
<evidence type="ECO:0000313" key="5">
    <source>
        <dbReference type="EMBL" id="KAJ9672691.1"/>
    </source>
</evidence>
<dbReference type="PANTHER" id="PTHR43692">
    <property type="entry name" value="UDP-N-ACETYLMURAMOYLALANINE--D-GLUTAMATE LIGASE"/>
    <property type="match status" value="1"/>
</dbReference>
<evidence type="ECO:0000256" key="3">
    <source>
        <dbReference type="ARBA" id="ARBA00022741"/>
    </source>
</evidence>
<dbReference type="SUPFAM" id="SSF53244">
    <property type="entry name" value="MurD-like peptide ligases, peptide-binding domain"/>
    <property type="match status" value="1"/>
</dbReference>
<evidence type="ECO:0000256" key="2">
    <source>
        <dbReference type="ARBA" id="ARBA00022598"/>
    </source>
</evidence>
<dbReference type="EMBL" id="JARBHA010000019">
    <property type="protein sequence ID" value="KAJ9672691.1"/>
    <property type="molecule type" value="Genomic_DNA"/>
</dbReference>
<evidence type="ECO:0000313" key="6">
    <source>
        <dbReference type="Proteomes" id="UP001168098"/>
    </source>
</evidence>
<name>A0AA38YLJ7_VITRO</name>
<gene>
    <name evidence="5" type="ORF">PVL29_026059</name>
</gene>